<feature type="coiled-coil region" evidence="9">
    <location>
        <begin position="848"/>
        <end position="939"/>
    </location>
</feature>
<sequence length="2493" mass="289157">YENRDKNEIVTVTRKRKIQRRIIVDGKEVLIDVVVDEPQSGLEILNQPDDESKLKALQIDQPNVNVHVLDDHKVTTSTSVTHKRIRKVIRHVNVVDGKEIIEEEIIDIPECEESPNEVVSEIQAIDINSSKTQSIFEKLKGLVGHSNKGLDDRIIISSDTSHTDLSPNNGALKDYKSDHLDSDINVVAHPSSADIFNMSDTSSSFNSKRTKSPVMSELDRNRCVVKKMVDEDGIKKFVFEMKDVPLSQSINIKSDLSGSIDLINIMKNNILKSDTQNKFAVYTTFFEEIYELLEIIIFHATNQKNPNRITLNLEEPINAKQIVNQIESAVKDVSNIKEKYTNSKEDYEKIKKIIEQLQSKTKEVKLRIENCNEDIDSVDWHKQNISIESSKKKLEQYKIEFEQLKKGKLAYQEKFDKMEKLFDYNHIIIDDIYTIISIYKIKNNSKNKLPDDTYKSLKSAIKLEKEIENTTKTILEEIEKENLINSNTNHLKSVCESIKKNNEKIIKYSNIKHIQEDCDRYNHVGSELINLKFSLEAQKSDKINIKHLDTELNKTHLNLKKLLTIQNEWTRLEDILTAEQKWLDEIGISILDLTKITSNNYIQTLSNTQNTITEVAIHYDSLLYLKDIIDKLENQIDVKPLLYVCEQHTNDTFKLKNNLRTKEIRLIDFKKHFIKYIVLKKNIESTLSRITSDLENIIPNQKIDYNNGIQSELQFIEESIKNCSIHLNESLDVLPISDGQNEIEAVGAITAEYKVLKEKSYKNMSDFDNGDILKTFKCLESSLEKPKDTLLDHIRTLKGVTYEMGKIEGLEKDQQLTEQFSTFQIQCSSQLLNYSELNTKIEYLRNTLTDLTHNLDNTDLILIELENESHKDRHTSETALSKTYHQVTDKMKNMQQKLSQASQQLKPLKDNLKPFKKEKKALESEVNEIEKRYKQLKTKHQSVLKILENKCSYWIMVDELLLKIRLINNSTNNLILIKPNSDTLADKYLEAIWKHLKDVRSAYDKENKIILADIESLRKKGDKQQIDNIIENDLKQWVDTGVAVKQLVDRYEKASKTLHDYQQLKESTNDWLNAKLLSVESTEDVSEKTKSIDKQKENLVDLRNMITDVAETIGLNSDDVPLNEIEELSLKLDKVQKVLTALGDVAAKKNKISYEIENAKQFLHDIEKNSSKPIKNNDEKLKELRSILLDLNKSKKEMDESLDIDSFEVPLNEKRTYSIVEVLQLWQQIFKETFQEYRKLSCSLLENENNVAVFEIWHDYLIYVQEFLQSPIPGDYHSLTSHERLFQVHQEVLISQMDTIPNCMNKPDVISEPAAMERLSSLIDLHNETMTKLENTHQEVWTKIELWKEYRTNVKKVYEWLWSVEKTHSNLNLKFINTRRLPNLKIQITNLLSDLAKNRSQIEDLEKRQNTIFTFCDKTTETGYRKELIAISQRINEIQASLEVWNGYLENIEKQINAFGNQSTEINRVLQDGQNKFETLQHEFNYKQEDIVPSDKLNTEMKKIQELNNQLKQLDTQLLSTTDIRDKLKDSLDPIEIRSYGQKLRFLKYHQKDLLYQLFLYSCQIDNLLYKPQEFTHRYTRFKNWTIDTETQLKNLTQSLKDPQFAINVLKPEFESQINLKQKEFNWLNGAGQQLITAESQLNPELASTTESNLKEVNTIWNNLNNSLYKYTVELPTTILNTNKLFDEINTFKIWINNLESKLNSPIVFDDRSEYNLKNQINSLNVISQIYKEKQGEFDDLMVRCDKQLKNDESSNSSDSNQDLQSPLKTLPISWKNLENKINDKRTRVVSAWEELQTVLGLIDAETKWLKRLNTTIDERKKQNYIEHRNLPVLISHFEQEQQNAKDKLSKIELAVSLSRSSYTAKFIDEEIEIIKNKREFTLEQVNTQLAILKKSLMLWKDFINAHGRAVVTLTQVDTKLIQLELLDKSDNTDDENARVTEKYLGNLQILEMELKKYGGLLEKADVLGLQLMKESTPGDIKNIQEMIDEYQILWKDINSRIEKLKVTCVQETTCRKKRSANEEVQVETLKFGKDSQVQVDTLPNELLRKDSFLYELQTAMTNATTNLNDLELALQNSDKNLSKNIATCQMSVDLIKHLSIILKTQCGVPESDITLVKSEGLLNKYEELLVKFRSQQQVGQSKTSSSAFCPLCSEQNWSQFENDMWRLEHWIQSTEAKLSVQPMVPPSKIEQLEDVIQEHRELLLYLDSHRNIVKSLNVIGLHLADHSNDEERAIQIKNRLKATNSRWDRVCFACTEWQTKLQTALMENDEFYSVIEELVDWLDETERTIKTTEPVDLSEDTEVIVEKFNKFKNLHADLEKCEPRVVSLLEAADWLRQANEKTGAATTRRSDQSVADCHARLSHLRARLTALVRMTAGHATRLGTVLGYDVSSEDNVCARLHQVDDTSTVMNRSDEEEPNTNVGGNETVLRRGYRFFGRVMRASLPFQVLMLLVLGAASLVPIVDEEFNCMESNNIAWSLYPLLRYPGGPPPT</sequence>
<evidence type="ECO:0000256" key="6">
    <source>
        <dbReference type="ARBA" id="ARBA00023136"/>
    </source>
</evidence>
<keyword evidence="5" id="KW-1133">Transmembrane helix</keyword>
<dbReference type="Pfam" id="PF10541">
    <property type="entry name" value="KASH"/>
    <property type="match status" value="1"/>
</dbReference>
<dbReference type="SMART" id="SM00150">
    <property type="entry name" value="SPEC"/>
    <property type="match status" value="4"/>
</dbReference>
<feature type="non-terminal residue" evidence="12">
    <location>
        <position position="1"/>
    </location>
</feature>
<evidence type="ECO:0000256" key="1">
    <source>
        <dbReference type="ARBA" id="ARBA00004126"/>
    </source>
</evidence>
<dbReference type="SMART" id="SM01249">
    <property type="entry name" value="KASH"/>
    <property type="match status" value="1"/>
</dbReference>
<name>A0A8B8FS86_9HEMI</name>
<gene>
    <name evidence="12" type="primary">LOC112685512</name>
</gene>
<keyword evidence="9" id="KW-0175">Coiled coil</keyword>
<protein>
    <submittedName>
        <fullName evidence="12">Nesprin-1-like</fullName>
    </submittedName>
</protein>
<feature type="coiled-coil region" evidence="9">
    <location>
        <begin position="319"/>
        <end position="414"/>
    </location>
</feature>
<feature type="coiled-coil region" evidence="9">
    <location>
        <begin position="1494"/>
        <end position="1524"/>
    </location>
</feature>
<evidence type="ECO:0000256" key="5">
    <source>
        <dbReference type="ARBA" id="ARBA00022989"/>
    </source>
</evidence>
<keyword evidence="4" id="KW-0677">Repeat</keyword>
<evidence type="ECO:0000256" key="8">
    <source>
        <dbReference type="PROSITE-ProRule" id="PRU00385"/>
    </source>
</evidence>
<evidence type="ECO:0000256" key="9">
    <source>
        <dbReference type="SAM" id="Coils"/>
    </source>
</evidence>
<dbReference type="GeneID" id="112685512"/>
<dbReference type="GO" id="GO:0005640">
    <property type="term" value="C:nuclear outer membrane"/>
    <property type="evidence" value="ECO:0007669"/>
    <property type="project" value="TreeGrafter"/>
</dbReference>
<dbReference type="InterPro" id="IPR012315">
    <property type="entry name" value="KASH"/>
</dbReference>
<dbReference type="Proteomes" id="UP000694846">
    <property type="component" value="Unplaced"/>
</dbReference>
<dbReference type="OrthoDB" id="6618337at2759"/>
<comment type="subcellular location">
    <subcellularLocation>
        <location evidence="1">Nucleus membrane</location>
    </subcellularLocation>
</comment>
<dbReference type="InterPro" id="IPR052403">
    <property type="entry name" value="LINC-complex_assoc"/>
</dbReference>
<dbReference type="SUPFAM" id="SSF46966">
    <property type="entry name" value="Spectrin repeat"/>
    <property type="match status" value="5"/>
</dbReference>
<dbReference type="GO" id="GO:0007097">
    <property type="term" value="P:nuclear migration"/>
    <property type="evidence" value="ECO:0007669"/>
    <property type="project" value="TreeGrafter"/>
</dbReference>
<dbReference type="PANTHER" id="PTHR47535">
    <property type="entry name" value="MUSCLE-SPECIFIC PROTEIN 300 KDA, ISOFORM G"/>
    <property type="match status" value="1"/>
</dbReference>
<evidence type="ECO:0000313" key="12">
    <source>
        <dbReference type="RefSeq" id="XP_025413210.1"/>
    </source>
</evidence>
<reference evidence="12" key="1">
    <citation type="submission" date="2025-08" db="UniProtKB">
        <authorList>
            <consortium name="RefSeq"/>
        </authorList>
    </citation>
    <scope>IDENTIFICATION</scope>
    <source>
        <tissue evidence="12">Whole body</tissue>
    </source>
</reference>
<dbReference type="RefSeq" id="XP_025413210.1">
    <property type="nucleotide sequence ID" value="XM_025557425.1"/>
</dbReference>
<dbReference type="InterPro" id="IPR002017">
    <property type="entry name" value="Spectrin_repeat"/>
</dbReference>
<evidence type="ECO:0000313" key="11">
    <source>
        <dbReference type="Proteomes" id="UP000694846"/>
    </source>
</evidence>
<dbReference type="FunFam" id="1.20.58.60:FF:000171">
    <property type="entry name" value="Uncharacterized protein, isoform B"/>
    <property type="match status" value="1"/>
</dbReference>
<accession>A0A8B8FS86</accession>
<feature type="coiled-coil region" evidence="9">
    <location>
        <begin position="1044"/>
        <end position="1112"/>
    </location>
</feature>
<organism evidence="11 12">
    <name type="scientific">Sipha flava</name>
    <name type="common">yellow sugarcane aphid</name>
    <dbReference type="NCBI Taxonomy" id="143950"/>
    <lineage>
        <taxon>Eukaryota</taxon>
        <taxon>Metazoa</taxon>
        <taxon>Ecdysozoa</taxon>
        <taxon>Arthropoda</taxon>
        <taxon>Hexapoda</taxon>
        <taxon>Insecta</taxon>
        <taxon>Pterygota</taxon>
        <taxon>Neoptera</taxon>
        <taxon>Paraneoptera</taxon>
        <taxon>Hemiptera</taxon>
        <taxon>Sternorrhyncha</taxon>
        <taxon>Aphidomorpha</taxon>
        <taxon>Aphidoidea</taxon>
        <taxon>Aphididae</taxon>
        <taxon>Sipha</taxon>
    </lineage>
</organism>
<dbReference type="GO" id="GO:0005737">
    <property type="term" value="C:cytoplasm"/>
    <property type="evidence" value="ECO:0007669"/>
    <property type="project" value="TreeGrafter"/>
</dbReference>
<dbReference type="Pfam" id="PF00435">
    <property type="entry name" value="Spectrin"/>
    <property type="match status" value="1"/>
</dbReference>
<dbReference type="Gene3D" id="1.20.58.60">
    <property type="match status" value="4"/>
</dbReference>
<keyword evidence="6 8" id="KW-0472">Membrane</keyword>
<comment type="similarity">
    <text evidence="2">Belongs to the nesprin family.</text>
</comment>
<evidence type="ECO:0000256" key="2">
    <source>
        <dbReference type="ARBA" id="ARBA00008619"/>
    </source>
</evidence>
<dbReference type="PANTHER" id="PTHR47535:SF1">
    <property type="entry name" value="NESPRIN-1"/>
    <property type="match status" value="1"/>
</dbReference>
<dbReference type="GO" id="GO:0051015">
    <property type="term" value="F:actin filament binding"/>
    <property type="evidence" value="ECO:0007669"/>
    <property type="project" value="TreeGrafter"/>
</dbReference>
<feature type="topological domain" description="Perinuclear space" evidence="8">
    <location>
        <begin position="2464"/>
        <end position="2493"/>
    </location>
</feature>
<dbReference type="GO" id="GO:0034993">
    <property type="term" value="C:meiotic nuclear membrane microtubule tethering complex"/>
    <property type="evidence" value="ECO:0007669"/>
    <property type="project" value="TreeGrafter"/>
</dbReference>
<dbReference type="PROSITE" id="PS51049">
    <property type="entry name" value="KASH"/>
    <property type="match status" value="1"/>
</dbReference>
<keyword evidence="7" id="KW-0539">Nucleus</keyword>
<dbReference type="InterPro" id="IPR018159">
    <property type="entry name" value="Spectrin/alpha-actinin"/>
</dbReference>
<evidence type="ECO:0000256" key="3">
    <source>
        <dbReference type="ARBA" id="ARBA00022692"/>
    </source>
</evidence>
<feature type="domain" description="KASH" evidence="10">
    <location>
        <begin position="2434"/>
        <end position="2493"/>
    </location>
</feature>
<keyword evidence="11" id="KW-1185">Reference proteome</keyword>
<proteinExistence type="inferred from homology"/>
<evidence type="ECO:0000259" key="10">
    <source>
        <dbReference type="PROSITE" id="PS51049"/>
    </source>
</evidence>
<dbReference type="CDD" id="cd00176">
    <property type="entry name" value="SPEC"/>
    <property type="match status" value="1"/>
</dbReference>
<feature type="topological domain" description="Cytoplasmic" evidence="8">
    <location>
        <begin position="1"/>
        <end position="2442"/>
    </location>
</feature>
<evidence type="ECO:0000256" key="7">
    <source>
        <dbReference type="ARBA" id="ARBA00023242"/>
    </source>
</evidence>
<keyword evidence="3 8" id="KW-0812">Transmembrane</keyword>
<evidence type="ECO:0000256" key="4">
    <source>
        <dbReference type="ARBA" id="ARBA00022737"/>
    </source>
</evidence>